<dbReference type="GO" id="GO:0006228">
    <property type="term" value="P:UTP biosynthetic process"/>
    <property type="evidence" value="ECO:0007669"/>
    <property type="project" value="InterPro"/>
</dbReference>
<comment type="caution">
    <text evidence="12">The sequence shown here is derived from an EMBL/GenBank/DDBJ whole genome shotgun (WGS) entry which is preliminary data.</text>
</comment>
<organism evidence="12 13">
    <name type="scientific">Papaver nudicaule</name>
    <name type="common">Iceland poppy</name>
    <dbReference type="NCBI Taxonomy" id="74823"/>
    <lineage>
        <taxon>Eukaryota</taxon>
        <taxon>Viridiplantae</taxon>
        <taxon>Streptophyta</taxon>
        <taxon>Embryophyta</taxon>
        <taxon>Tracheophyta</taxon>
        <taxon>Spermatophyta</taxon>
        <taxon>Magnoliopsida</taxon>
        <taxon>Ranunculales</taxon>
        <taxon>Papaveraceae</taxon>
        <taxon>Papaveroideae</taxon>
        <taxon>Papaver</taxon>
    </lineage>
</organism>
<dbReference type="AlphaFoldDB" id="A0AA41VGE1"/>
<gene>
    <name evidence="12" type="ORF">MKW94_011547</name>
</gene>
<evidence type="ECO:0000256" key="3">
    <source>
        <dbReference type="ARBA" id="ARBA00008142"/>
    </source>
</evidence>
<keyword evidence="6" id="KW-0418">Kinase</keyword>
<feature type="chain" id="PRO_5041284339" description="Nucleoside diphosphate kinase-like domain-containing protein" evidence="10">
    <location>
        <begin position="23"/>
        <end position="136"/>
    </location>
</feature>
<dbReference type="Gene3D" id="3.30.70.141">
    <property type="entry name" value="Nucleoside diphosphate kinase-like domain"/>
    <property type="match status" value="1"/>
</dbReference>
<dbReference type="EMBL" id="JAJJMA010215872">
    <property type="protein sequence ID" value="MCL7040728.1"/>
    <property type="molecule type" value="Genomic_DNA"/>
</dbReference>
<keyword evidence="7" id="KW-0067">ATP-binding</keyword>
<dbReference type="InterPro" id="IPR034907">
    <property type="entry name" value="NDK-like_dom"/>
</dbReference>
<evidence type="ECO:0000256" key="4">
    <source>
        <dbReference type="ARBA" id="ARBA00022679"/>
    </source>
</evidence>
<dbReference type="GO" id="GO:0006183">
    <property type="term" value="P:GTP biosynthetic process"/>
    <property type="evidence" value="ECO:0007669"/>
    <property type="project" value="InterPro"/>
</dbReference>
<dbReference type="GO" id="GO:0006241">
    <property type="term" value="P:CTP biosynthetic process"/>
    <property type="evidence" value="ECO:0007669"/>
    <property type="project" value="InterPro"/>
</dbReference>
<dbReference type="PANTHER" id="PTHR46161:SF3">
    <property type="entry name" value="NUCLEOSIDE DIPHOSPHATE KINASE DDB_G0292928-RELATED"/>
    <property type="match status" value="1"/>
</dbReference>
<evidence type="ECO:0000259" key="11">
    <source>
        <dbReference type="SMART" id="SM00562"/>
    </source>
</evidence>
<protein>
    <recommendedName>
        <fullName evidence="11">Nucleoside diphosphate kinase-like domain-containing protein</fullName>
    </recommendedName>
</protein>
<keyword evidence="13" id="KW-1185">Reference proteome</keyword>
<evidence type="ECO:0000256" key="6">
    <source>
        <dbReference type="ARBA" id="ARBA00022777"/>
    </source>
</evidence>
<dbReference type="GO" id="GO:0004550">
    <property type="term" value="F:nucleoside diphosphate kinase activity"/>
    <property type="evidence" value="ECO:0007669"/>
    <property type="project" value="UniProtKB-EC"/>
</dbReference>
<sequence>MKISPILFFISITIISISPLRSESILREMTVQLDENLARIFYAEHSGRGFLIDFGPVVVLVLEKEDAVVDWRALIGPTDASKAKVSHPNSIRALCGMDMERNCVHGSDSRQSATREVSFFFGEVPSTGDVPEHDEL</sequence>
<evidence type="ECO:0000256" key="5">
    <source>
        <dbReference type="ARBA" id="ARBA00022741"/>
    </source>
</evidence>
<name>A0AA41VGE1_PAPNU</name>
<feature type="signal peptide" evidence="10">
    <location>
        <begin position="1"/>
        <end position="22"/>
    </location>
</feature>
<dbReference type="PRINTS" id="PR01243">
    <property type="entry name" value="NUCDPKINASE"/>
</dbReference>
<dbReference type="PANTHER" id="PTHR46161">
    <property type="entry name" value="NUCLEOSIDE DIPHOSPHATE KINASE"/>
    <property type="match status" value="1"/>
</dbReference>
<accession>A0AA41VGE1</accession>
<comment type="caution">
    <text evidence="8">Lacks conserved residue(s) required for the propagation of feature annotation.</text>
</comment>
<evidence type="ECO:0000313" key="12">
    <source>
        <dbReference type="EMBL" id="MCL7040728.1"/>
    </source>
</evidence>
<evidence type="ECO:0000256" key="9">
    <source>
        <dbReference type="RuleBase" id="RU004011"/>
    </source>
</evidence>
<dbReference type="PROSITE" id="PS51374">
    <property type="entry name" value="NDPK_LIKE"/>
    <property type="match status" value="1"/>
</dbReference>
<evidence type="ECO:0000256" key="7">
    <source>
        <dbReference type="ARBA" id="ARBA00022840"/>
    </source>
</evidence>
<dbReference type="InterPro" id="IPR036850">
    <property type="entry name" value="NDK-like_dom_sf"/>
</dbReference>
<evidence type="ECO:0000256" key="1">
    <source>
        <dbReference type="ARBA" id="ARBA00000082"/>
    </source>
</evidence>
<comment type="catalytic activity">
    <reaction evidence="1">
        <text>a 2'-deoxyribonucleoside 5'-diphosphate + ATP = a 2'-deoxyribonucleoside 5'-triphosphate + ADP</text>
        <dbReference type="Rhea" id="RHEA:44640"/>
        <dbReference type="ChEBI" id="CHEBI:30616"/>
        <dbReference type="ChEBI" id="CHEBI:61560"/>
        <dbReference type="ChEBI" id="CHEBI:73316"/>
        <dbReference type="ChEBI" id="CHEBI:456216"/>
        <dbReference type="EC" id="2.7.4.6"/>
    </reaction>
</comment>
<dbReference type="Proteomes" id="UP001177140">
    <property type="component" value="Unassembled WGS sequence"/>
</dbReference>
<dbReference type="SMART" id="SM00562">
    <property type="entry name" value="NDK"/>
    <property type="match status" value="1"/>
</dbReference>
<dbReference type="GO" id="GO:0005524">
    <property type="term" value="F:ATP binding"/>
    <property type="evidence" value="ECO:0007669"/>
    <property type="project" value="UniProtKB-KW"/>
</dbReference>
<dbReference type="InterPro" id="IPR001564">
    <property type="entry name" value="Nucleoside_diP_kinase"/>
</dbReference>
<reference evidence="12" key="1">
    <citation type="submission" date="2022-03" db="EMBL/GenBank/DDBJ databases">
        <title>A functionally conserved STORR gene fusion in Papaver species that diverged 16.8 million years ago.</title>
        <authorList>
            <person name="Catania T."/>
        </authorList>
    </citation>
    <scope>NUCLEOTIDE SEQUENCE</scope>
    <source>
        <strain evidence="12">S-191538</strain>
    </source>
</reference>
<keyword evidence="4" id="KW-0808">Transferase</keyword>
<keyword evidence="10" id="KW-0732">Signal</keyword>
<evidence type="ECO:0000256" key="10">
    <source>
        <dbReference type="SAM" id="SignalP"/>
    </source>
</evidence>
<keyword evidence="5" id="KW-0547">Nucleotide-binding</keyword>
<evidence type="ECO:0000313" key="13">
    <source>
        <dbReference type="Proteomes" id="UP001177140"/>
    </source>
</evidence>
<comment type="catalytic activity">
    <reaction evidence="2">
        <text>a ribonucleoside 5'-diphosphate + ATP = a ribonucleoside 5'-triphosphate + ADP</text>
        <dbReference type="Rhea" id="RHEA:18113"/>
        <dbReference type="ChEBI" id="CHEBI:30616"/>
        <dbReference type="ChEBI" id="CHEBI:57930"/>
        <dbReference type="ChEBI" id="CHEBI:61557"/>
        <dbReference type="ChEBI" id="CHEBI:456216"/>
        <dbReference type="EC" id="2.7.4.6"/>
    </reaction>
</comment>
<comment type="similarity">
    <text evidence="3 8 9">Belongs to the NDK family.</text>
</comment>
<evidence type="ECO:0000256" key="8">
    <source>
        <dbReference type="PROSITE-ProRule" id="PRU00706"/>
    </source>
</evidence>
<dbReference type="SUPFAM" id="SSF54919">
    <property type="entry name" value="Nucleoside diphosphate kinase, NDK"/>
    <property type="match status" value="1"/>
</dbReference>
<proteinExistence type="inferred from homology"/>
<evidence type="ECO:0000256" key="2">
    <source>
        <dbReference type="ARBA" id="ARBA00000937"/>
    </source>
</evidence>
<feature type="domain" description="Nucleoside diphosphate kinase-like" evidence="11">
    <location>
        <begin position="10"/>
        <end position="128"/>
    </location>
</feature>
<dbReference type="Pfam" id="PF00334">
    <property type="entry name" value="NDK"/>
    <property type="match status" value="1"/>
</dbReference>